<keyword evidence="2" id="KW-0378">Hydrolase</keyword>
<sequence length="256" mass="28272">MSHTRTFKVVRALLVQCLVCSTFFMPTLANAATEHDSEFDELLALNPGVSASELASALDAESSEKGMSVQEYARSVLAEQRAAKEKYESEMQDMQIGGGGADLASIDGTAGATYLLPKSDYVGDVYWSPGVPHYGHVGIFSGRDWIVEAAGKPGGSNWDWVWNVTVPSGTVLFYFHTSQATQDAAAAYAYNHLLHYPYNWRFWSNKEYNIKSLNCSQLVWYAYYYGAGLDVDGDGGNAVFPSDIRDSSLSYIYRRL</sequence>
<dbReference type="Gene3D" id="3.90.1720.10">
    <property type="entry name" value="endopeptidase domain like (from Nostoc punctiforme)"/>
    <property type="match status" value="1"/>
</dbReference>
<gene>
    <name evidence="2" type="ORF">NCTC9935_01757</name>
</gene>
<accession>A0A2X0VRC9</accession>
<evidence type="ECO:0000313" key="2">
    <source>
        <dbReference type="EMBL" id="SPT56231.1"/>
    </source>
</evidence>
<dbReference type="InterPro" id="IPR038765">
    <property type="entry name" value="Papain-like_cys_pep_sf"/>
</dbReference>
<organism evidence="2 3">
    <name type="scientific">Schaalia odontolytica</name>
    <dbReference type="NCBI Taxonomy" id="1660"/>
    <lineage>
        <taxon>Bacteria</taxon>
        <taxon>Bacillati</taxon>
        <taxon>Actinomycetota</taxon>
        <taxon>Actinomycetes</taxon>
        <taxon>Actinomycetales</taxon>
        <taxon>Actinomycetaceae</taxon>
        <taxon>Schaalia</taxon>
    </lineage>
</organism>
<evidence type="ECO:0000313" key="3">
    <source>
        <dbReference type="Proteomes" id="UP000250192"/>
    </source>
</evidence>
<feature type="chain" id="PRO_5016158533" evidence="1">
    <location>
        <begin position="32"/>
        <end position="256"/>
    </location>
</feature>
<dbReference type="Proteomes" id="UP000250192">
    <property type="component" value="Unassembled WGS sequence"/>
</dbReference>
<evidence type="ECO:0000256" key="1">
    <source>
        <dbReference type="SAM" id="SignalP"/>
    </source>
</evidence>
<dbReference type="EMBL" id="UAPR01000008">
    <property type="protein sequence ID" value="SPT56231.1"/>
    <property type="molecule type" value="Genomic_DNA"/>
</dbReference>
<feature type="signal peptide" evidence="1">
    <location>
        <begin position="1"/>
        <end position="31"/>
    </location>
</feature>
<dbReference type="SUPFAM" id="SSF54001">
    <property type="entry name" value="Cysteine proteinases"/>
    <property type="match status" value="1"/>
</dbReference>
<name>A0A2X0VRC9_9ACTO</name>
<protein>
    <submittedName>
        <fullName evidence="2">Uncharacterized distant relative of cell wall-associated hydrolases</fullName>
    </submittedName>
</protein>
<reference evidence="2 3" key="1">
    <citation type="submission" date="2018-06" db="EMBL/GenBank/DDBJ databases">
        <authorList>
            <consortium name="Pathogen Informatics"/>
            <person name="Doyle S."/>
        </authorList>
    </citation>
    <scope>NUCLEOTIDE SEQUENCE [LARGE SCALE GENOMIC DNA]</scope>
    <source>
        <strain evidence="2 3">NCTC9935</strain>
    </source>
</reference>
<dbReference type="AlphaFoldDB" id="A0A2X0VRC9"/>
<keyword evidence="1" id="KW-0732">Signal</keyword>
<keyword evidence="3" id="KW-1185">Reference proteome</keyword>
<proteinExistence type="predicted"/>
<dbReference type="GO" id="GO:0016787">
    <property type="term" value="F:hydrolase activity"/>
    <property type="evidence" value="ECO:0007669"/>
    <property type="project" value="UniProtKB-KW"/>
</dbReference>